<dbReference type="InterPro" id="IPR014001">
    <property type="entry name" value="Helicase_ATP-bd"/>
</dbReference>
<dbReference type="SUPFAM" id="SSF52540">
    <property type="entry name" value="P-loop containing nucleoside triphosphate hydrolases"/>
    <property type="match status" value="1"/>
</dbReference>
<proteinExistence type="predicted"/>
<dbReference type="AlphaFoldDB" id="H6MRB2"/>
<organism evidence="8 9">
    <name type="scientific">Gordonia polyisoprenivorans (strain DSM 44266 / VH2)</name>
    <dbReference type="NCBI Taxonomy" id="1112204"/>
    <lineage>
        <taxon>Bacteria</taxon>
        <taxon>Bacillati</taxon>
        <taxon>Actinomycetota</taxon>
        <taxon>Actinomycetes</taxon>
        <taxon>Mycobacteriales</taxon>
        <taxon>Gordoniaceae</taxon>
        <taxon>Gordonia</taxon>
    </lineage>
</organism>
<dbReference type="SMART" id="SM00490">
    <property type="entry name" value="HELICc"/>
    <property type="match status" value="1"/>
</dbReference>
<dbReference type="eggNOG" id="COG1061">
    <property type="taxonomic scope" value="Bacteria"/>
</dbReference>
<dbReference type="KEGG" id="gpo:GPOL_c01840"/>
<dbReference type="GO" id="GO:0016787">
    <property type="term" value="F:hydrolase activity"/>
    <property type="evidence" value="ECO:0007669"/>
    <property type="project" value="UniProtKB-KW"/>
</dbReference>
<dbReference type="CDD" id="cd17926">
    <property type="entry name" value="DEXHc_RE"/>
    <property type="match status" value="1"/>
</dbReference>
<dbReference type="GO" id="GO:0004386">
    <property type="term" value="F:helicase activity"/>
    <property type="evidence" value="ECO:0007669"/>
    <property type="project" value="UniProtKB-KW"/>
</dbReference>
<dbReference type="Gene3D" id="1.10.10.10">
    <property type="entry name" value="Winged helix-like DNA-binding domain superfamily/Winged helix DNA-binding domain"/>
    <property type="match status" value="1"/>
</dbReference>
<dbReference type="SMART" id="SM00487">
    <property type="entry name" value="DEXDc"/>
    <property type="match status" value="1"/>
</dbReference>
<dbReference type="HOGENOM" id="CLU_021298_0_0_11"/>
<evidence type="ECO:0000259" key="7">
    <source>
        <dbReference type="PROSITE" id="PS51194"/>
    </source>
</evidence>
<dbReference type="InterPro" id="IPR050615">
    <property type="entry name" value="ATP-dep_DNA_Helicase"/>
</dbReference>
<dbReference type="Gene3D" id="3.40.50.300">
    <property type="entry name" value="P-loop containing nucleotide triphosphate hydrolases"/>
    <property type="match status" value="2"/>
</dbReference>
<evidence type="ECO:0000256" key="2">
    <source>
        <dbReference type="ARBA" id="ARBA00022801"/>
    </source>
</evidence>
<accession>H6MRB2</accession>
<feature type="region of interest" description="Disordered" evidence="5">
    <location>
        <begin position="638"/>
        <end position="668"/>
    </location>
</feature>
<evidence type="ECO:0000256" key="5">
    <source>
        <dbReference type="SAM" id="MobiDB-lite"/>
    </source>
</evidence>
<protein>
    <submittedName>
        <fullName evidence="8">Putative type III restriction protein res subunit</fullName>
    </submittedName>
</protein>
<gene>
    <name evidence="8" type="ordered locus">GPOL_c01840</name>
</gene>
<keyword evidence="2" id="KW-0378">Hydrolase</keyword>
<dbReference type="InterPro" id="IPR013324">
    <property type="entry name" value="RNA_pol_sigma_r3/r4-like"/>
</dbReference>
<dbReference type="GO" id="GO:0003677">
    <property type="term" value="F:DNA binding"/>
    <property type="evidence" value="ECO:0007669"/>
    <property type="project" value="InterPro"/>
</dbReference>
<evidence type="ECO:0000313" key="8">
    <source>
        <dbReference type="EMBL" id="AFA71257.1"/>
    </source>
</evidence>
<keyword evidence="4" id="KW-0067">ATP-binding</keyword>
<keyword evidence="1" id="KW-0547">Nucleotide-binding</keyword>
<dbReference type="InterPro" id="IPR036388">
    <property type="entry name" value="WH-like_DNA-bd_sf"/>
</dbReference>
<name>H6MRB2_GORPV</name>
<evidence type="ECO:0000259" key="6">
    <source>
        <dbReference type="PROSITE" id="PS51192"/>
    </source>
</evidence>
<dbReference type="PANTHER" id="PTHR11274:SF0">
    <property type="entry name" value="GENERAL TRANSCRIPTION AND DNA REPAIR FACTOR IIH HELICASE SUBUNIT XPB"/>
    <property type="match status" value="1"/>
</dbReference>
<feature type="region of interest" description="Disordered" evidence="5">
    <location>
        <begin position="548"/>
        <end position="573"/>
    </location>
</feature>
<sequence length="757" mass="81749">MTRLRAWQREALNKWKQLGYRGVVEAVTGSGKTEVGIAAAIDAVHAGKQVLVVVPTRDLMQQWYERLSSTELAGGVGRRGDTHKASFQQCDVVVSTIHSAVADHAEQPTPGALLVADEVHRYGAESFSRVLDDSVFEQRLGLTATLERADDGIDRVLMPFFETTISGCTFERGYADGILAQVNVALVPVPFSPQERVRYDHLDEIARSERTKLIGRFGCREEPFGLFLKDAQTLAREDFPDPSTMSARRYLKAFAERRELLASAGAKEKALERLVAGLGGSGRTVVFAETKSAAVTAAEALLANGIAAAPFTSDLPQRSRQELLQEFRVGNVTALAAPRVLDEGIDVPEADVGVVLAASRSRRQMIQRMGRVLRPKPDGRPAVFVVMYVEGSAEDPELGAHETFLDMLIDIAATRETIEPDGVAAVLRAWLPLKTTTTARRSDEAHGLAAEATAQVAERTATIHRRSAQIRGAVVDATKSARPDELDIVLAALVDLRPVEADAVVLRFGLAGDVPLELDSVANELNMSEEETRSLLEEALVALQLTPQGGWETDTLPVPNDATSEDAEDSVAPGDRWTRRVGAVPTPLDVLTRDGGVRAAAGGASDSKAHWPSTPVLDHKPIASSQPFGLRHISLPSKSQRDAAGKDAQTEAHASSTPKPRRPAPAPARSGLIRVEMDCGGGIYQAGVFDPVSGTVRLDYPVKGRRDFENPRDAAVALIQFYDDELIEPFDGWARWTVKGSGESLSELRGSGRSEPS</sequence>
<dbReference type="SUPFAM" id="SSF88659">
    <property type="entry name" value="Sigma3 and sigma4 domains of RNA polymerase sigma factors"/>
    <property type="match status" value="1"/>
</dbReference>
<keyword evidence="9" id="KW-1185">Reference proteome</keyword>
<evidence type="ECO:0000313" key="9">
    <source>
        <dbReference type="Proteomes" id="UP000009154"/>
    </source>
</evidence>
<dbReference type="GO" id="GO:0005524">
    <property type="term" value="F:ATP binding"/>
    <property type="evidence" value="ECO:0007669"/>
    <property type="project" value="UniProtKB-KW"/>
</dbReference>
<dbReference type="InterPro" id="IPR001650">
    <property type="entry name" value="Helicase_C-like"/>
</dbReference>
<evidence type="ECO:0000256" key="4">
    <source>
        <dbReference type="ARBA" id="ARBA00022840"/>
    </source>
</evidence>
<dbReference type="PROSITE" id="PS51192">
    <property type="entry name" value="HELICASE_ATP_BIND_1"/>
    <property type="match status" value="1"/>
</dbReference>
<feature type="compositionally biased region" description="Basic and acidic residues" evidence="5">
    <location>
        <begin position="639"/>
        <end position="650"/>
    </location>
</feature>
<dbReference type="InterPro" id="IPR027417">
    <property type="entry name" value="P-loop_NTPase"/>
</dbReference>
<dbReference type="Proteomes" id="UP000009154">
    <property type="component" value="Chromosome"/>
</dbReference>
<dbReference type="STRING" id="1112204.GPOL_c01840"/>
<dbReference type="EMBL" id="CP003119">
    <property type="protein sequence ID" value="AFA71257.1"/>
    <property type="molecule type" value="Genomic_DNA"/>
</dbReference>
<dbReference type="Pfam" id="PF00271">
    <property type="entry name" value="Helicase_C"/>
    <property type="match status" value="1"/>
</dbReference>
<feature type="domain" description="Helicase ATP-binding" evidence="6">
    <location>
        <begin position="13"/>
        <end position="164"/>
    </location>
</feature>
<keyword evidence="3" id="KW-0347">Helicase</keyword>
<dbReference type="Pfam" id="PF04851">
    <property type="entry name" value="ResIII"/>
    <property type="match status" value="1"/>
</dbReference>
<evidence type="ECO:0000256" key="1">
    <source>
        <dbReference type="ARBA" id="ARBA00022741"/>
    </source>
</evidence>
<evidence type="ECO:0000256" key="3">
    <source>
        <dbReference type="ARBA" id="ARBA00022806"/>
    </source>
</evidence>
<dbReference type="InterPro" id="IPR006935">
    <property type="entry name" value="Helicase/UvrB_N"/>
</dbReference>
<dbReference type="PANTHER" id="PTHR11274">
    <property type="entry name" value="RAD25/XP-B DNA REPAIR HELICASE"/>
    <property type="match status" value="1"/>
</dbReference>
<reference evidence="8 9" key="1">
    <citation type="journal article" date="2012" name="Appl. Environ. Microbiol.">
        <title>Involvement of two latex-clearing proteins during rubber degradation and insights into the subsequent degradation pathway revealed by the genome sequence of Gordonia polyisoprenivorans strain VH2.</title>
        <authorList>
            <person name="Hiessl S."/>
            <person name="Schuldes J."/>
            <person name="Thurmer A."/>
            <person name="Halbsguth T."/>
            <person name="Broker D."/>
            <person name="Angelov A."/>
            <person name="Liebl W."/>
            <person name="Daniel R."/>
            <person name="Steinbuchel A."/>
        </authorList>
    </citation>
    <scope>NUCLEOTIDE SEQUENCE [LARGE SCALE GENOMIC DNA]</scope>
    <source>
        <strain evidence="9">DSM 44266 / VH2</strain>
    </source>
</reference>
<feature type="domain" description="Helicase C-terminal" evidence="7">
    <location>
        <begin position="270"/>
        <end position="431"/>
    </location>
</feature>
<dbReference type="PROSITE" id="PS51194">
    <property type="entry name" value="HELICASE_CTER"/>
    <property type="match status" value="1"/>
</dbReference>
<feature type="region of interest" description="Disordered" evidence="5">
    <location>
        <begin position="588"/>
        <end position="623"/>
    </location>
</feature>